<evidence type="ECO:0000313" key="3">
    <source>
        <dbReference type="Proteomes" id="UP000002068"/>
    </source>
</evidence>
<gene>
    <name evidence="2" type="ordered locus">CD196_2767</name>
</gene>
<dbReference type="InterPro" id="IPR021124">
    <property type="entry name" value="CRISPR-assoc_prot_Cas5"/>
</dbReference>
<dbReference type="Proteomes" id="UP000002068">
    <property type="component" value="Chromosome"/>
</dbReference>
<evidence type="ECO:0008006" key="4">
    <source>
        <dbReference type="Google" id="ProtNLM"/>
    </source>
</evidence>
<dbReference type="Pfam" id="PF09704">
    <property type="entry name" value="Cas_Cas5d"/>
    <property type="match status" value="1"/>
</dbReference>
<organism evidence="2 3">
    <name type="scientific">Clostridioides difficile (strain CD196)</name>
    <name type="common">Peptoclostridium difficile</name>
    <dbReference type="NCBI Taxonomy" id="645462"/>
    <lineage>
        <taxon>Bacteria</taxon>
        <taxon>Bacillati</taxon>
        <taxon>Bacillota</taxon>
        <taxon>Clostridia</taxon>
        <taxon>Peptostreptococcales</taxon>
        <taxon>Peptostreptococcaceae</taxon>
        <taxon>Clostridioides</taxon>
    </lineage>
</organism>
<accession>A0A0H3NAC3</accession>
<name>A0A0H3NAC3_CLODC</name>
<dbReference type="GO" id="GO:0051607">
    <property type="term" value="P:defense response to virus"/>
    <property type="evidence" value="ECO:0007669"/>
    <property type="project" value="UniProtKB-KW"/>
</dbReference>
<dbReference type="NCBIfam" id="TIGR01895">
    <property type="entry name" value="cas_Cas5t"/>
    <property type="match status" value="1"/>
</dbReference>
<dbReference type="KEGG" id="cdc:CD196_2767"/>
<protein>
    <recommendedName>
        <fullName evidence="4">CRISPR-associated protein Cas5</fullName>
    </recommendedName>
</protein>
<dbReference type="CDD" id="cd09658">
    <property type="entry name" value="Cas5_I-B"/>
    <property type="match status" value="1"/>
</dbReference>
<dbReference type="HOGENOM" id="CLU_099059_0_0_9"/>
<dbReference type="PATRIC" id="fig|645462.16.peg.2928"/>
<dbReference type="InterPro" id="IPR013337">
    <property type="entry name" value="CRISPR-assoc_prot_Cas5_Tneap"/>
</dbReference>
<dbReference type="EMBL" id="FN538970">
    <property type="protein sequence ID" value="CBA65392.1"/>
    <property type="molecule type" value="Genomic_DNA"/>
</dbReference>
<dbReference type="GO" id="GO:0043571">
    <property type="term" value="P:maintenance of CRISPR repeat elements"/>
    <property type="evidence" value="ECO:0007669"/>
    <property type="project" value="InterPro"/>
</dbReference>
<dbReference type="AlphaFoldDB" id="A0A0H3NAC3"/>
<dbReference type="InterPro" id="IPR013422">
    <property type="entry name" value="CRISPR-assoc_prot_Cas5_N"/>
</dbReference>
<dbReference type="NCBIfam" id="TIGR02593">
    <property type="entry name" value="CRISPR_cas5"/>
    <property type="match status" value="1"/>
</dbReference>
<sequence length="233" mass="27336">MKVLKLDLFQETACYKKPFAMKITETYPLPPYSTINGLIHKILNATEYIPFNISVQGTYESIFNNYQTTYFYKKDSITSMPMNSHMLLNVNLIIHIGGDFDLLEEIYDSLLNYDEHLSLGRKEDLVRINDIRFVEVNKFEVDEDIQLDDYENYKLSECNIRMPIYIPKTSLQDTDIDGISYRLNNYYDNNAVEDKKRVWNKVDSYYVEDGNTISIGDILLDNEGDLLYFNNIN</sequence>
<keyword evidence="1" id="KW-0051">Antiviral defense</keyword>
<reference evidence="2 3" key="1">
    <citation type="journal article" date="2009" name="Genome Biol.">
        <title>Comparative genome and phenotypic analysis of Clostridium difficile 027 strains provides insight into the evolution of a hypervirulent bacterium.</title>
        <authorList>
            <person name="Stabler R.A."/>
            <person name="He M."/>
            <person name="Dawson L."/>
            <person name="Martin M."/>
            <person name="Valiente E."/>
            <person name="Corton C."/>
            <person name="Lawley T.D."/>
            <person name="Sebaihia M."/>
            <person name="Quail M.A."/>
            <person name="Rose G."/>
            <person name="Gerding D.N."/>
            <person name="Gibert M."/>
            <person name="Popoff M.R."/>
            <person name="Parkhill J."/>
            <person name="Dougan G."/>
            <person name="Wren B.W."/>
        </authorList>
    </citation>
    <scope>NUCLEOTIDE SEQUENCE [LARGE SCALE GENOMIC DNA]</scope>
    <source>
        <strain evidence="2 3">CD196</strain>
    </source>
</reference>
<evidence type="ECO:0000313" key="2">
    <source>
        <dbReference type="EMBL" id="CBA65392.1"/>
    </source>
</evidence>
<dbReference type="RefSeq" id="WP_003439785.1">
    <property type="nucleotide sequence ID" value="NC_013315.1"/>
</dbReference>
<evidence type="ECO:0000256" key="1">
    <source>
        <dbReference type="ARBA" id="ARBA00023118"/>
    </source>
</evidence>
<proteinExistence type="predicted"/>